<feature type="transmembrane region" description="Helical" evidence="6">
    <location>
        <begin position="376"/>
        <end position="395"/>
    </location>
</feature>
<feature type="transmembrane region" description="Helical" evidence="6">
    <location>
        <begin position="437"/>
        <end position="457"/>
    </location>
</feature>
<feature type="transmembrane region" description="Helical" evidence="6">
    <location>
        <begin position="146"/>
        <end position="163"/>
    </location>
</feature>
<feature type="transmembrane region" description="Helical" evidence="6">
    <location>
        <begin position="57"/>
        <end position="77"/>
    </location>
</feature>
<feature type="domain" description="Major facilitator superfamily (MFS) profile" evidence="7">
    <location>
        <begin position="56"/>
        <end position="490"/>
    </location>
</feature>
<keyword evidence="9" id="KW-1185">Reference proteome</keyword>
<feature type="transmembrane region" description="Helical" evidence="6">
    <location>
        <begin position="469"/>
        <end position="486"/>
    </location>
</feature>
<dbReference type="InterPro" id="IPR011701">
    <property type="entry name" value="MFS"/>
</dbReference>
<evidence type="ECO:0000256" key="1">
    <source>
        <dbReference type="ARBA" id="ARBA00004651"/>
    </source>
</evidence>
<keyword evidence="4 6" id="KW-0472">Membrane</keyword>
<feature type="compositionally biased region" description="Basic residues" evidence="5">
    <location>
        <begin position="10"/>
        <end position="19"/>
    </location>
</feature>
<evidence type="ECO:0000256" key="2">
    <source>
        <dbReference type="ARBA" id="ARBA00022692"/>
    </source>
</evidence>
<feature type="region of interest" description="Disordered" evidence="5">
    <location>
        <begin position="1"/>
        <end position="47"/>
    </location>
</feature>
<feature type="region of interest" description="Disordered" evidence="5">
    <location>
        <begin position="240"/>
        <end position="261"/>
    </location>
</feature>
<feature type="transmembrane region" description="Helical" evidence="6">
    <location>
        <begin position="97"/>
        <end position="117"/>
    </location>
</feature>
<evidence type="ECO:0000256" key="6">
    <source>
        <dbReference type="SAM" id="Phobius"/>
    </source>
</evidence>
<reference evidence="8 9" key="1">
    <citation type="submission" date="2021-01" db="EMBL/GenBank/DDBJ databases">
        <title>WGS of actinomycetes isolated from Thailand.</title>
        <authorList>
            <person name="Thawai C."/>
        </authorList>
    </citation>
    <scope>NUCLEOTIDE SEQUENCE [LARGE SCALE GENOMIC DNA]</scope>
    <source>
        <strain evidence="8 9">CH9-7</strain>
    </source>
</reference>
<comment type="subcellular location">
    <subcellularLocation>
        <location evidence="1">Cell membrane</location>
        <topology evidence="1">Multi-pass membrane protein</topology>
    </subcellularLocation>
</comment>
<accession>A0ABS1MLF7</accession>
<organism evidence="8 9">
    <name type="scientific">Streptomyces siderophoricus</name>
    <dbReference type="NCBI Taxonomy" id="2802281"/>
    <lineage>
        <taxon>Bacteria</taxon>
        <taxon>Bacillati</taxon>
        <taxon>Actinomycetota</taxon>
        <taxon>Actinomycetes</taxon>
        <taxon>Kitasatosporales</taxon>
        <taxon>Streptomycetaceae</taxon>
        <taxon>Streptomyces</taxon>
    </lineage>
</organism>
<feature type="transmembrane region" description="Helical" evidence="6">
    <location>
        <begin position="215"/>
        <end position="233"/>
    </location>
</feature>
<keyword evidence="3 6" id="KW-1133">Transmembrane helix</keyword>
<evidence type="ECO:0000256" key="5">
    <source>
        <dbReference type="SAM" id="MobiDB-lite"/>
    </source>
</evidence>
<evidence type="ECO:0000259" key="7">
    <source>
        <dbReference type="PROSITE" id="PS50850"/>
    </source>
</evidence>
<dbReference type="Proteomes" id="UP000629371">
    <property type="component" value="Unassembled WGS sequence"/>
</dbReference>
<dbReference type="InterPro" id="IPR052952">
    <property type="entry name" value="MFS-Transporter"/>
</dbReference>
<dbReference type="PANTHER" id="PTHR23527">
    <property type="entry name" value="BLL3282 PROTEIN"/>
    <property type="match status" value="1"/>
</dbReference>
<dbReference type="Gene3D" id="1.20.1250.20">
    <property type="entry name" value="MFS general substrate transporter like domains"/>
    <property type="match status" value="2"/>
</dbReference>
<proteinExistence type="predicted"/>
<feature type="transmembrane region" description="Helical" evidence="6">
    <location>
        <begin position="311"/>
        <end position="337"/>
    </location>
</feature>
<feature type="transmembrane region" description="Helical" evidence="6">
    <location>
        <begin position="283"/>
        <end position="305"/>
    </location>
</feature>
<dbReference type="PANTHER" id="PTHR23527:SF1">
    <property type="entry name" value="BLL3282 PROTEIN"/>
    <property type="match status" value="1"/>
</dbReference>
<comment type="caution">
    <text evidence="8">The sequence shown here is derived from an EMBL/GenBank/DDBJ whole genome shotgun (WGS) entry which is preliminary data.</text>
</comment>
<keyword evidence="2 6" id="KW-0812">Transmembrane</keyword>
<dbReference type="Pfam" id="PF07690">
    <property type="entry name" value="MFS_1"/>
    <property type="match status" value="1"/>
</dbReference>
<feature type="transmembrane region" description="Helical" evidence="6">
    <location>
        <begin position="189"/>
        <end position="209"/>
    </location>
</feature>
<dbReference type="InterPro" id="IPR036259">
    <property type="entry name" value="MFS_trans_sf"/>
</dbReference>
<sequence length="499" mass="52021">MTSLDPPQPRHPRPPHPRPPHPPPHQPRPSRRCVTSGPGRGPVTADVPTRRAGRYRWIVLGIATFTQAASAFFVQGIGAMGIDLQRDLHLSTAQLGMLLSAAQLLPLIGLLVAGELLDRYNERWVVGIGGCVVAAGLLVGSAAPGYLSLLLVLLVVGAGYSTVQPGGSKSVASWFDASRRGLAMGIRQAGLPLGAALASAVLPLLAVAAGWRATLVAGGLVALLGAGAFMGFYRQPPTRAARQEEEVPSAPRGPSARPGWSSSLRAQLGARLRMLREPAMVRIMLSGASLISVQTGVGILTVLHLHERASVGAGAAALVLVAAQAAGAVGRIVLAWWSDRRRSGHHLPGRYLSGRHLAGPYIPGRYAAGRYAAGRYASLMTCMVAVIAGLALLMTPVGSSPVAACAVFVWLGFFGLGWYGPWVAYVTESAPPDKTGFALGLAMSVNQIAIVVMPPALGLLKDSTGSFTPVWGLLSLLTAVALMLTARGERRAAGRSGKR</sequence>
<evidence type="ECO:0000256" key="3">
    <source>
        <dbReference type="ARBA" id="ARBA00022989"/>
    </source>
</evidence>
<gene>
    <name evidence="8" type="ORF">JK360_01045</name>
</gene>
<feature type="transmembrane region" description="Helical" evidence="6">
    <location>
        <begin position="124"/>
        <end position="140"/>
    </location>
</feature>
<evidence type="ECO:0000313" key="8">
    <source>
        <dbReference type="EMBL" id="MBL1087990.1"/>
    </source>
</evidence>
<name>A0ABS1MLF7_9ACTN</name>
<feature type="transmembrane region" description="Helical" evidence="6">
    <location>
        <begin position="401"/>
        <end position="425"/>
    </location>
</feature>
<dbReference type="SUPFAM" id="SSF103473">
    <property type="entry name" value="MFS general substrate transporter"/>
    <property type="match status" value="1"/>
</dbReference>
<evidence type="ECO:0000256" key="4">
    <source>
        <dbReference type="ARBA" id="ARBA00023136"/>
    </source>
</evidence>
<protein>
    <submittedName>
        <fullName evidence="8">MFS transporter</fullName>
    </submittedName>
</protein>
<dbReference type="PROSITE" id="PS50850">
    <property type="entry name" value="MFS"/>
    <property type="match status" value="1"/>
</dbReference>
<evidence type="ECO:0000313" key="9">
    <source>
        <dbReference type="Proteomes" id="UP000629371"/>
    </source>
</evidence>
<dbReference type="InterPro" id="IPR020846">
    <property type="entry name" value="MFS_dom"/>
</dbReference>
<dbReference type="EMBL" id="JAERRI010000001">
    <property type="protein sequence ID" value="MBL1087990.1"/>
    <property type="molecule type" value="Genomic_DNA"/>
</dbReference>